<dbReference type="PANTHER" id="PTHR33332">
    <property type="entry name" value="REVERSE TRANSCRIPTASE DOMAIN-CONTAINING PROTEIN"/>
    <property type="match status" value="1"/>
</dbReference>
<protein>
    <recommendedName>
        <fullName evidence="1">Reverse transcriptase domain-containing protein</fullName>
    </recommendedName>
</protein>
<dbReference type="Pfam" id="PF00078">
    <property type="entry name" value="RVT_1"/>
    <property type="match status" value="1"/>
</dbReference>
<dbReference type="PROSITE" id="PS50878">
    <property type="entry name" value="RT_POL"/>
    <property type="match status" value="1"/>
</dbReference>
<reference evidence="2" key="1">
    <citation type="journal article" date="2017" name="Appl. Environ. Microbiol.">
        <title>Molecular characterization of an Endozoicomonas-like organism causing infection in king scallop Pecten maximus L.</title>
        <authorList>
            <person name="Cano I."/>
            <person name="van Aerle R."/>
            <person name="Ross S."/>
            <person name="Verner-Jeffreys D.W."/>
            <person name="Paley R.K."/>
            <person name="Rimmer G."/>
            <person name="Ryder D."/>
            <person name="Hooper P."/>
            <person name="Stone D."/>
            <person name="Feist S.W."/>
        </authorList>
    </citation>
    <scope>NUCLEOTIDE SEQUENCE</scope>
</reference>
<gene>
    <name evidence="2" type="ORF">CI610_03257</name>
</gene>
<feature type="domain" description="Reverse transcriptase" evidence="1">
    <location>
        <begin position="34"/>
        <end position="209"/>
    </location>
</feature>
<accession>A0A2H9T3K7</accession>
<organism evidence="2">
    <name type="scientific">invertebrate metagenome</name>
    <dbReference type="NCBI Taxonomy" id="1711999"/>
    <lineage>
        <taxon>unclassified sequences</taxon>
        <taxon>metagenomes</taxon>
        <taxon>organismal metagenomes</taxon>
    </lineage>
</organism>
<dbReference type="CDD" id="cd01650">
    <property type="entry name" value="RT_nLTR_like"/>
    <property type="match status" value="1"/>
</dbReference>
<dbReference type="SUPFAM" id="SSF56672">
    <property type="entry name" value="DNA/RNA polymerases"/>
    <property type="match status" value="1"/>
</dbReference>
<proteinExistence type="predicted"/>
<dbReference type="EMBL" id="NSIT01000361">
    <property type="protein sequence ID" value="PJE77813.1"/>
    <property type="molecule type" value="Genomic_DNA"/>
</dbReference>
<sequence length="209" mass="23758">MTAKKAFGPDLINPRLIKEAAEVLSYPLQTLFNHSLSTYKFPSQWKRANVTPVHKKDDPSVLGNYRPISLLSIIGKMMERCIYKYVYNYLTDKSLLSSCQSGFRSGDSTINQLVSISNDIFSALDNGKEIRMVFCDISKAFDRVWHRGLLSKLQNFGITGKLFDWFSSYLRNRCQHVVINGKQSNLTYISAGVPQGPILGPLLFLIFYK</sequence>
<comment type="caution">
    <text evidence="2">The sequence shown here is derived from an EMBL/GenBank/DDBJ whole genome shotgun (WGS) entry which is preliminary data.</text>
</comment>
<evidence type="ECO:0000259" key="1">
    <source>
        <dbReference type="PROSITE" id="PS50878"/>
    </source>
</evidence>
<dbReference type="AlphaFoldDB" id="A0A2H9T3K7"/>
<dbReference type="InterPro" id="IPR043502">
    <property type="entry name" value="DNA/RNA_pol_sf"/>
</dbReference>
<evidence type="ECO:0000313" key="2">
    <source>
        <dbReference type="EMBL" id="PJE77813.1"/>
    </source>
</evidence>
<dbReference type="InterPro" id="IPR000477">
    <property type="entry name" value="RT_dom"/>
</dbReference>
<name>A0A2H9T3K7_9ZZZZ</name>